<keyword evidence="6 10" id="KW-0472">Membrane</keyword>
<feature type="transmembrane region" description="Helical" evidence="10">
    <location>
        <begin position="26"/>
        <end position="52"/>
    </location>
</feature>
<evidence type="ECO:0000313" key="15">
    <source>
        <dbReference type="RefSeq" id="XP_031558802.1"/>
    </source>
</evidence>
<dbReference type="SUPFAM" id="SSF81321">
    <property type="entry name" value="Family A G protein-coupled receptor-like"/>
    <property type="match status" value="1"/>
</dbReference>
<evidence type="ECO:0000313" key="12">
    <source>
        <dbReference type="Proteomes" id="UP000515163"/>
    </source>
</evidence>
<dbReference type="GO" id="GO:0004993">
    <property type="term" value="F:G protein-coupled serotonin receptor activity"/>
    <property type="evidence" value="ECO:0007669"/>
    <property type="project" value="TreeGrafter"/>
</dbReference>
<keyword evidence="3 9" id="KW-0812">Transmembrane</keyword>
<keyword evidence="5 9" id="KW-0297">G-protein coupled receptor</keyword>
<reference evidence="13 14" key="1">
    <citation type="submission" date="2025-04" db="UniProtKB">
        <authorList>
            <consortium name="RefSeq"/>
        </authorList>
    </citation>
    <scope>IDENTIFICATION</scope>
    <source>
        <tissue evidence="13 14">Tentacle</tissue>
    </source>
</reference>
<evidence type="ECO:0000256" key="7">
    <source>
        <dbReference type="ARBA" id="ARBA00023170"/>
    </source>
</evidence>
<dbReference type="AlphaFoldDB" id="A0A6P8HU96"/>
<proteinExistence type="inferred from homology"/>
<protein>
    <submittedName>
        <fullName evidence="13 14">Alpha-1A adrenergic receptor-like</fullName>
    </submittedName>
</protein>
<dbReference type="OrthoDB" id="5957871at2759"/>
<evidence type="ECO:0000313" key="16">
    <source>
        <dbReference type="RefSeq" id="XP_031558803.1"/>
    </source>
</evidence>
<evidence type="ECO:0000256" key="1">
    <source>
        <dbReference type="ARBA" id="ARBA00004651"/>
    </source>
</evidence>
<dbReference type="RefSeq" id="XP_031558800.1">
    <property type="nucleotide sequence ID" value="XM_031702940.1"/>
</dbReference>
<keyword evidence="2" id="KW-1003">Cell membrane</keyword>
<dbReference type="RefSeq" id="XP_031558805.1">
    <property type="nucleotide sequence ID" value="XM_031702945.1"/>
</dbReference>
<dbReference type="PROSITE" id="PS00237">
    <property type="entry name" value="G_PROTEIN_RECEP_F1_1"/>
    <property type="match status" value="1"/>
</dbReference>
<evidence type="ECO:0000313" key="13">
    <source>
        <dbReference type="RefSeq" id="XP_031558800.1"/>
    </source>
</evidence>
<dbReference type="GO" id="GO:0007187">
    <property type="term" value="P:G protein-coupled receptor signaling pathway, coupled to cyclic nucleotide second messenger"/>
    <property type="evidence" value="ECO:0007669"/>
    <property type="project" value="TreeGrafter"/>
</dbReference>
<sequence>MNETNSGNVDSNASFRYPVPIQTAEAIISATFICVLIIFTLLANIFVCFATLRFDCIRPLTNYFIVNLCIADILIAVISMPVYVLVQVYGNNAIQILLGGKFLSFWGCMDIFCGTASILSLSCISVDRYLAITRPLKYVRCMTWRRGFVMIIAVWCYAGTVAFLRQPMTYNQNQRKVYALFVFAASFLLPLIVIVVSYSKIFCVAQKHARDIVRRSSISQEEKFKRVSRDLKAAKTISVVIGTFVCFWAPFIVVSVCYSFNVWVDFIFANIVKWLAYINALLNPLVYSCVDKQLRSLVIKIVVCKGRRDEEAQMPLRAV</sequence>
<dbReference type="PANTHER" id="PTHR24247">
    <property type="entry name" value="5-HYDROXYTRYPTAMINE RECEPTOR"/>
    <property type="match status" value="1"/>
</dbReference>
<dbReference type="GeneID" id="116295189"/>
<dbReference type="KEGG" id="aten:116295189"/>
<evidence type="ECO:0000256" key="3">
    <source>
        <dbReference type="ARBA" id="ARBA00022692"/>
    </source>
</evidence>
<evidence type="ECO:0000256" key="9">
    <source>
        <dbReference type="RuleBase" id="RU000688"/>
    </source>
</evidence>
<dbReference type="CDD" id="cd14967">
    <property type="entry name" value="7tmA_amine_R-like"/>
    <property type="match status" value="1"/>
</dbReference>
<evidence type="ECO:0000313" key="17">
    <source>
        <dbReference type="RefSeq" id="XP_031558805.1"/>
    </source>
</evidence>
<dbReference type="RefSeq" id="XP_031558802.1">
    <property type="nucleotide sequence ID" value="XM_031702942.1"/>
</dbReference>
<feature type="transmembrane region" description="Helical" evidence="10">
    <location>
        <begin position="177"/>
        <end position="198"/>
    </location>
</feature>
<dbReference type="RefSeq" id="XP_031558803.1">
    <property type="nucleotide sequence ID" value="XM_031702943.1"/>
</dbReference>
<dbReference type="GO" id="GO:0030594">
    <property type="term" value="F:neurotransmitter receptor activity"/>
    <property type="evidence" value="ECO:0007669"/>
    <property type="project" value="TreeGrafter"/>
</dbReference>
<dbReference type="RefSeq" id="XP_031558807.1">
    <property type="nucleotide sequence ID" value="XM_031702947.1"/>
</dbReference>
<evidence type="ECO:0000256" key="5">
    <source>
        <dbReference type="ARBA" id="ARBA00023040"/>
    </source>
</evidence>
<dbReference type="PANTHER" id="PTHR24247:SF202">
    <property type="entry name" value="5-HYDROXYTRYPTAMINE RECEPTOR 1"/>
    <property type="match status" value="1"/>
</dbReference>
<organism evidence="12 16">
    <name type="scientific">Actinia tenebrosa</name>
    <name type="common">Australian red waratah sea anemone</name>
    <dbReference type="NCBI Taxonomy" id="6105"/>
    <lineage>
        <taxon>Eukaryota</taxon>
        <taxon>Metazoa</taxon>
        <taxon>Cnidaria</taxon>
        <taxon>Anthozoa</taxon>
        <taxon>Hexacorallia</taxon>
        <taxon>Actiniaria</taxon>
        <taxon>Actiniidae</taxon>
        <taxon>Actinia</taxon>
    </lineage>
</organism>
<dbReference type="RefSeq" id="XP_031558806.1">
    <property type="nucleotide sequence ID" value="XM_031702946.1"/>
</dbReference>
<dbReference type="Pfam" id="PF00001">
    <property type="entry name" value="7tm_1"/>
    <property type="match status" value="2"/>
</dbReference>
<dbReference type="Proteomes" id="UP000515163">
    <property type="component" value="Unplaced"/>
</dbReference>
<evidence type="ECO:0000313" key="19">
    <source>
        <dbReference type="RefSeq" id="XP_031558807.1"/>
    </source>
</evidence>
<evidence type="ECO:0000256" key="2">
    <source>
        <dbReference type="ARBA" id="ARBA00022475"/>
    </source>
</evidence>
<keyword evidence="12" id="KW-1185">Reference proteome</keyword>
<evidence type="ECO:0000256" key="6">
    <source>
        <dbReference type="ARBA" id="ARBA00023136"/>
    </source>
</evidence>
<evidence type="ECO:0000313" key="14">
    <source>
        <dbReference type="RefSeq" id="XP_031558801.1"/>
    </source>
</evidence>
<dbReference type="GO" id="GO:0045202">
    <property type="term" value="C:synapse"/>
    <property type="evidence" value="ECO:0007669"/>
    <property type="project" value="GOC"/>
</dbReference>
<name>A0A6P8HU96_ACTTE</name>
<gene>
    <name evidence="13 14 15 16 17 18 19" type="primary">LOC116295189</name>
</gene>
<feature type="transmembrane region" description="Helical" evidence="10">
    <location>
        <begin position="236"/>
        <end position="261"/>
    </location>
</feature>
<dbReference type="GO" id="GO:0007268">
    <property type="term" value="P:chemical synaptic transmission"/>
    <property type="evidence" value="ECO:0007669"/>
    <property type="project" value="TreeGrafter"/>
</dbReference>
<dbReference type="PROSITE" id="PS50262">
    <property type="entry name" value="G_PROTEIN_RECEP_F1_2"/>
    <property type="match status" value="1"/>
</dbReference>
<keyword evidence="4 10" id="KW-1133">Transmembrane helix</keyword>
<feature type="domain" description="G-protein coupled receptors family 1 profile" evidence="11">
    <location>
        <begin position="43"/>
        <end position="287"/>
    </location>
</feature>
<evidence type="ECO:0000256" key="10">
    <source>
        <dbReference type="SAM" id="Phobius"/>
    </source>
</evidence>
<dbReference type="GO" id="GO:0030425">
    <property type="term" value="C:dendrite"/>
    <property type="evidence" value="ECO:0007669"/>
    <property type="project" value="TreeGrafter"/>
</dbReference>
<evidence type="ECO:0000259" key="11">
    <source>
        <dbReference type="PROSITE" id="PS50262"/>
    </source>
</evidence>
<feature type="transmembrane region" description="Helical" evidence="10">
    <location>
        <begin position="267"/>
        <end position="290"/>
    </location>
</feature>
<keyword evidence="7 9" id="KW-0675">Receptor</keyword>
<dbReference type="InterPro" id="IPR000276">
    <property type="entry name" value="GPCR_Rhodpsn"/>
</dbReference>
<feature type="transmembrane region" description="Helical" evidence="10">
    <location>
        <begin position="104"/>
        <end position="126"/>
    </location>
</feature>
<evidence type="ECO:0000256" key="4">
    <source>
        <dbReference type="ARBA" id="ARBA00022989"/>
    </source>
</evidence>
<dbReference type="Gene3D" id="1.20.1070.10">
    <property type="entry name" value="Rhodopsin 7-helix transmembrane proteins"/>
    <property type="match status" value="1"/>
</dbReference>
<feature type="transmembrane region" description="Helical" evidence="10">
    <location>
        <begin position="147"/>
        <end position="165"/>
    </location>
</feature>
<dbReference type="GO" id="GO:0005886">
    <property type="term" value="C:plasma membrane"/>
    <property type="evidence" value="ECO:0007669"/>
    <property type="project" value="UniProtKB-SubCell"/>
</dbReference>
<dbReference type="PRINTS" id="PR00237">
    <property type="entry name" value="GPCRRHODOPSN"/>
</dbReference>
<dbReference type="InterPro" id="IPR017452">
    <property type="entry name" value="GPCR_Rhodpsn_7TM"/>
</dbReference>
<evidence type="ECO:0000256" key="8">
    <source>
        <dbReference type="ARBA" id="ARBA00023224"/>
    </source>
</evidence>
<comment type="similarity">
    <text evidence="9">Belongs to the G-protein coupled receptor 1 family.</text>
</comment>
<keyword evidence="8 9" id="KW-0807">Transducer</keyword>
<feature type="transmembrane region" description="Helical" evidence="10">
    <location>
        <begin position="64"/>
        <end position="84"/>
    </location>
</feature>
<comment type="subcellular location">
    <subcellularLocation>
        <location evidence="1">Cell membrane</location>
        <topology evidence="1">Multi-pass membrane protein</topology>
    </subcellularLocation>
</comment>
<evidence type="ECO:0000313" key="18">
    <source>
        <dbReference type="RefSeq" id="XP_031558806.1"/>
    </source>
</evidence>
<dbReference type="RefSeq" id="XP_031558801.1">
    <property type="nucleotide sequence ID" value="XM_031702941.1"/>
</dbReference>
<accession>A0A6P8HU96</accession>